<protein>
    <submittedName>
        <fullName evidence="1">Uncharacterized protein</fullName>
    </submittedName>
</protein>
<name>A0A3E3I185_9FIRM</name>
<dbReference type="Proteomes" id="UP000260812">
    <property type="component" value="Unassembled WGS sequence"/>
</dbReference>
<comment type="caution">
    <text evidence="1">The sequence shown here is derived from an EMBL/GenBank/DDBJ whole genome shotgun (WGS) entry which is preliminary data.</text>
</comment>
<accession>A0A3E3I185</accession>
<dbReference type="AlphaFoldDB" id="A0A3E3I185"/>
<sequence length="62" mass="6667">MEKCMVQYPGSLLGGKCIGQSCRSDKKITVQRMYSGGRQPAHRAAIFNGGRQPQLGLGKTVA</sequence>
<dbReference type="EMBL" id="QVLV01000012">
    <property type="protein sequence ID" value="RGE58228.1"/>
    <property type="molecule type" value="Genomic_DNA"/>
</dbReference>
<gene>
    <name evidence="1" type="ORF">DXC51_17165</name>
</gene>
<keyword evidence="2" id="KW-1185">Reference proteome</keyword>
<evidence type="ECO:0000313" key="2">
    <source>
        <dbReference type="Proteomes" id="UP000260812"/>
    </source>
</evidence>
<proteinExistence type="predicted"/>
<reference evidence="1" key="1">
    <citation type="submission" date="2018-08" db="EMBL/GenBank/DDBJ databases">
        <title>A genome reference for cultivated species of the human gut microbiota.</title>
        <authorList>
            <person name="Zou Y."/>
            <person name="Xue W."/>
            <person name="Luo G."/>
        </authorList>
    </citation>
    <scope>NUCLEOTIDE SEQUENCE [LARGE SCALE GENOMIC DNA]</scope>
    <source>
        <strain evidence="1">TF05-5AC</strain>
    </source>
</reference>
<organism evidence="1 2">
    <name type="scientific">Eisenbergiella massiliensis</name>
    <dbReference type="NCBI Taxonomy" id="1720294"/>
    <lineage>
        <taxon>Bacteria</taxon>
        <taxon>Bacillati</taxon>
        <taxon>Bacillota</taxon>
        <taxon>Clostridia</taxon>
        <taxon>Lachnospirales</taxon>
        <taxon>Lachnospiraceae</taxon>
        <taxon>Eisenbergiella</taxon>
    </lineage>
</organism>
<evidence type="ECO:0000313" key="1">
    <source>
        <dbReference type="EMBL" id="RGE58228.1"/>
    </source>
</evidence>